<keyword evidence="2" id="KW-1185">Reference proteome</keyword>
<evidence type="ECO:0000313" key="1">
    <source>
        <dbReference type="EMBL" id="KAF2266694.1"/>
    </source>
</evidence>
<proteinExistence type="predicted"/>
<evidence type="ECO:0000313" key="2">
    <source>
        <dbReference type="Proteomes" id="UP000800093"/>
    </source>
</evidence>
<organism evidence="1 2">
    <name type="scientific">Lojkania enalia</name>
    <dbReference type="NCBI Taxonomy" id="147567"/>
    <lineage>
        <taxon>Eukaryota</taxon>
        <taxon>Fungi</taxon>
        <taxon>Dikarya</taxon>
        <taxon>Ascomycota</taxon>
        <taxon>Pezizomycotina</taxon>
        <taxon>Dothideomycetes</taxon>
        <taxon>Pleosporomycetidae</taxon>
        <taxon>Pleosporales</taxon>
        <taxon>Pleosporales incertae sedis</taxon>
        <taxon>Lojkania</taxon>
    </lineage>
</organism>
<accession>A0A9P4KCF7</accession>
<sequence length="157" mass="17437">MRPRRAAMTSRPRLCPRPAIPQISQIPCAAHFASHFYFCKPWQPLQHPFPDSQSTILFLNSRGTHINMYVLGAADSAAPSGKDRRTAGLAPRSVFGPDSGHYLRSPYPSYHHLAPWCINTTMAAPFLLSTAIMTPKAPDNTFAAESERTEEHKLPNP</sequence>
<dbReference type="EMBL" id="ML986596">
    <property type="protein sequence ID" value="KAF2266694.1"/>
    <property type="molecule type" value="Genomic_DNA"/>
</dbReference>
<reference evidence="2" key="1">
    <citation type="journal article" date="2020" name="Stud. Mycol.">
        <title>101 Dothideomycetes genomes: A test case for predicting lifestyles and emergence of pathogens.</title>
        <authorList>
            <person name="Haridas S."/>
            <person name="Albert R."/>
            <person name="Binder M."/>
            <person name="Bloem J."/>
            <person name="LaButti K."/>
            <person name="Salamov A."/>
            <person name="Andreopoulos B."/>
            <person name="Baker S."/>
            <person name="Barry K."/>
            <person name="Bills G."/>
            <person name="Bluhm B."/>
            <person name="Cannon C."/>
            <person name="Castanera R."/>
            <person name="Culley D."/>
            <person name="Daum C."/>
            <person name="Ezra D."/>
            <person name="Gonzalez J."/>
            <person name="Henrissat B."/>
            <person name="Kuo A."/>
            <person name="Liang C."/>
            <person name="Lipzen A."/>
            <person name="Lutzoni F."/>
            <person name="Magnuson J."/>
            <person name="Mondo S."/>
            <person name="Nolan M."/>
            <person name="Ohm R."/>
            <person name="Pangilinan J."/>
            <person name="Park H.-J."/>
            <person name="Ramirez L."/>
            <person name="Alfaro M."/>
            <person name="Sun H."/>
            <person name="Tritt A."/>
            <person name="Yoshinaga Y."/>
            <person name="Zwiers L.-H."/>
            <person name="Turgeon B."/>
            <person name="Goodwin S."/>
            <person name="Spatafora J."/>
            <person name="Crous P."/>
            <person name="Grigoriev I."/>
        </authorList>
    </citation>
    <scope>NUCLEOTIDE SEQUENCE [LARGE SCALE GENOMIC DNA]</scope>
    <source>
        <strain evidence="2">CBS 304.66</strain>
    </source>
</reference>
<dbReference type="AlphaFoldDB" id="A0A9P4KCF7"/>
<protein>
    <submittedName>
        <fullName evidence="1">Uncharacterized protein</fullName>
    </submittedName>
</protein>
<name>A0A9P4KCF7_9PLEO</name>
<gene>
    <name evidence="1" type="ORF">CC78DRAFT_578007</name>
</gene>
<dbReference type="Proteomes" id="UP000800093">
    <property type="component" value="Unassembled WGS sequence"/>
</dbReference>
<comment type="caution">
    <text evidence="1">The sequence shown here is derived from an EMBL/GenBank/DDBJ whole genome shotgun (WGS) entry which is preliminary data.</text>
</comment>